<name>A0A5B2WLU5_9PSEU</name>
<dbReference type="InterPro" id="IPR004360">
    <property type="entry name" value="Glyas_Fos-R_dOase_dom"/>
</dbReference>
<dbReference type="SUPFAM" id="SSF54593">
    <property type="entry name" value="Glyoxalase/Bleomycin resistance protein/Dihydroxybiphenyl dioxygenase"/>
    <property type="match status" value="2"/>
</dbReference>
<feature type="domain" description="VOC" evidence="1">
    <location>
        <begin position="145"/>
        <end position="256"/>
    </location>
</feature>
<gene>
    <name evidence="2" type="ORF">F0L68_33790</name>
</gene>
<evidence type="ECO:0000313" key="2">
    <source>
        <dbReference type="EMBL" id="KAA2252973.1"/>
    </source>
</evidence>
<dbReference type="InterPro" id="IPR029068">
    <property type="entry name" value="Glyas_Bleomycin-R_OHBP_Dase"/>
</dbReference>
<dbReference type="EMBL" id="VUOB01000070">
    <property type="protein sequence ID" value="KAA2252973.1"/>
    <property type="molecule type" value="Genomic_DNA"/>
</dbReference>
<dbReference type="PANTHER" id="PTHR33993">
    <property type="entry name" value="GLYOXALASE-RELATED"/>
    <property type="match status" value="1"/>
</dbReference>
<sequence length="260" mass="27498">MPEITSYSQGTPTWIDLSTPDIEASKKFYGALFGWDFEVGPPETGGYTNAQLQGKNVAGLMQQMPDMSPPEAGPPVTAWSTYLASDDVDATAAAIEANGGRLMMPAMDVMDLGRMLVAFDPLGTMIGAWQAGRHKGAELANEPGTFVWNELATTDVAVARPFYAAAFGVEISGPMSEDFDYTTFRSAGRDVGGIYPADEGTAAQWKVYFGVADTDAAAKTATDNGGTVVSEPTDTPYGRMATIRDPQGAMFSIMSTPAQG</sequence>
<dbReference type="AlphaFoldDB" id="A0A5B2WLU5"/>
<dbReference type="InterPro" id="IPR052164">
    <property type="entry name" value="Anthracycline_SecMetBiosynth"/>
</dbReference>
<accession>A0A5B2WLU5</accession>
<reference evidence="2 3" key="2">
    <citation type="submission" date="2019-09" db="EMBL/GenBank/DDBJ databases">
        <authorList>
            <person name="Jin C."/>
        </authorList>
    </citation>
    <scope>NUCLEOTIDE SEQUENCE [LARGE SCALE GENOMIC DNA]</scope>
    <source>
        <strain evidence="2 3">AN110305</strain>
    </source>
</reference>
<comment type="caution">
    <text evidence="2">The sequence shown here is derived from an EMBL/GenBank/DDBJ whole genome shotgun (WGS) entry which is preliminary data.</text>
</comment>
<dbReference type="Proteomes" id="UP000323454">
    <property type="component" value="Unassembled WGS sequence"/>
</dbReference>
<reference evidence="2 3" key="1">
    <citation type="submission" date="2019-09" db="EMBL/GenBank/DDBJ databases">
        <title>Goodfellowia gen. nov., a new genus of the Pseudonocardineae related to Actinoalloteichus, containing Goodfellowia coeruleoviolacea gen. nov., comb. nov. gen. nov., comb. nov.</title>
        <authorList>
            <person name="Labeda D."/>
        </authorList>
    </citation>
    <scope>NUCLEOTIDE SEQUENCE [LARGE SCALE GENOMIC DNA]</scope>
    <source>
        <strain evidence="2 3">AN110305</strain>
    </source>
</reference>
<dbReference type="PANTHER" id="PTHR33993:SF14">
    <property type="entry name" value="GB|AAF24581.1"/>
    <property type="match status" value="1"/>
</dbReference>
<dbReference type="RefSeq" id="WP_149853953.1">
    <property type="nucleotide sequence ID" value="NZ_VUOB01000070.1"/>
</dbReference>
<dbReference type="Gene3D" id="3.10.180.10">
    <property type="entry name" value="2,3-Dihydroxybiphenyl 1,2-Dioxygenase, domain 1"/>
    <property type="match status" value="2"/>
</dbReference>
<protein>
    <submittedName>
        <fullName evidence="2">VOC family protein</fullName>
    </submittedName>
</protein>
<feature type="domain" description="VOC" evidence="1">
    <location>
        <begin position="11"/>
        <end position="131"/>
    </location>
</feature>
<dbReference type="PROSITE" id="PS51819">
    <property type="entry name" value="VOC"/>
    <property type="match status" value="2"/>
</dbReference>
<proteinExistence type="predicted"/>
<dbReference type="Pfam" id="PF00903">
    <property type="entry name" value="Glyoxalase"/>
    <property type="match status" value="2"/>
</dbReference>
<dbReference type="OrthoDB" id="9793039at2"/>
<evidence type="ECO:0000259" key="1">
    <source>
        <dbReference type="PROSITE" id="PS51819"/>
    </source>
</evidence>
<evidence type="ECO:0000313" key="3">
    <source>
        <dbReference type="Proteomes" id="UP000323454"/>
    </source>
</evidence>
<organism evidence="2 3">
    <name type="scientific">Solihabitans fulvus</name>
    <dbReference type="NCBI Taxonomy" id="1892852"/>
    <lineage>
        <taxon>Bacteria</taxon>
        <taxon>Bacillati</taxon>
        <taxon>Actinomycetota</taxon>
        <taxon>Actinomycetes</taxon>
        <taxon>Pseudonocardiales</taxon>
        <taxon>Pseudonocardiaceae</taxon>
        <taxon>Solihabitans</taxon>
    </lineage>
</organism>
<keyword evidence="3" id="KW-1185">Reference proteome</keyword>
<dbReference type="InterPro" id="IPR037523">
    <property type="entry name" value="VOC_core"/>
</dbReference>
<dbReference type="CDD" id="cd07247">
    <property type="entry name" value="SgaA_N_like"/>
    <property type="match status" value="2"/>
</dbReference>